<dbReference type="Gene3D" id="3.50.50.60">
    <property type="entry name" value="FAD/NAD(P)-binding domain"/>
    <property type="match status" value="1"/>
</dbReference>
<keyword evidence="2" id="KW-0560">Oxidoreductase</keyword>
<sequence>MQQADETTFNQALNIAFDNRLGLCQLASEREVFPLTGRYARQFAAHRLALVGDAAHTIHPLAGQGVNLGFMDAAELIDELKRLHAQGKDIGQHLYLRRYERSRKHSAALMLAGMQGFREMFSGSHPAKKFLRDVGLKLGRYAAGRETAADSPGDGPQRSACLVTLTASHFFHPAWAPGFSPHLKYSNFTSFSH</sequence>
<accession>A0A377U2M8</accession>
<reference evidence="2 3" key="1">
    <citation type="submission" date="2018-06" db="EMBL/GenBank/DDBJ databases">
        <authorList>
            <consortium name="Pathogen Informatics"/>
            <person name="Doyle S."/>
        </authorList>
    </citation>
    <scope>NUCLEOTIDE SEQUENCE [LARGE SCALE GENOMIC DNA]</scope>
    <source>
        <strain evidence="2 3">NCTC9140</strain>
    </source>
</reference>
<dbReference type="PRINTS" id="PR00420">
    <property type="entry name" value="RNGMNOXGNASE"/>
</dbReference>
<feature type="domain" description="FAD-binding" evidence="1">
    <location>
        <begin position="28"/>
        <end position="109"/>
    </location>
</feature>
<proteinExistence type="predicted"/>
<evidence type="ECO:0000259" key="1">
    <source>
        <dbReference type="Pfam" id="PF01494"/>
    </source>
</evidence>
<dbReference type="InterPro" id="IPR036188">
    <property type="entry name" value="FAD/NAD-bd_sf"/>
</dbReference>
<protein>
    <submittedName>
        <fullName evidence="2">2-octaprenyl-3-methyl-6-methoxy-1,4-benzoquinol hydroxylase</fullName>
        <ecNumber evidence="2">1.14.13.-</ecNumber>
    </submittedName>
</protein>
<dbReference type="Proteomes" id="UP000254938">
    <property type="component" value="Unassembled WGS sequence"/>
</dbReference>
<dbReference type="GO" id="GO:0071949">
    <property type="term" value="F:FAD binding"/>
    <property type="evidence" value="ECO:0007669"/>
    <property type="project" value="InterPro"/>
</dbReference>
<dbReference type="FunFam" id="3.50.50.60:FF:000062">
    <property type="entry name" value="FAD-dependent 2-octaprenylphenol hydroxylase"/>
    <property type="match status" value="1"/>
</dbReference>
<dbReference type="EC" id="1.14.13.-" evidence="2"/>
<dbReference type="PANTHER" id="PTHR43876:SF7">
    <property type="entry name" value="UBIQUINONE BIOSYNTHESIS MONOOXYGENASE COQ6, MITOCHONDRIAL"/>
    <property type="match status" value="1"/>
</dbReference>
<name>A0A377U2M8_KLEPN</name>
<evidence type="ECO:0000313" key="2">
    <source>
        <dbReference type="EMBL" id="STS85138.1"/>
    </source>
</evidence>
<dbReference type="SUPFAM" id="SSF51905">
    <property type="entry name" value="FAD/NAD(P)-binding domain"/>
    <property type="match status" value="1"/>
</dbReference>
<dbReference type="InterPro" id="IPR018168">
    <property type="entry name" value="Ubi_Hdrlase_CS"/>
</dbReference>
<dbReference type="Pfam" id="PF01494">
    <property type="entry name" value="FAD_binding_3"/>
    <property type="match status" value="1"/>
</dbReference>
<organism evidence="2 3">
    <name type="scientific">Klebsiella pneumoniae</name>
    <dbReference type="NCBI Taxonomy" id="573"/>
    <lineage>
        <taxon>Bacteria</taxon>
        <taxon>Pseudomonadati</taxon>
        <taxon>Pseudomonadota</taxon>
        <taxon>Gammaproteobacteria</taxon>
        <taxon>Enterobacterales</taxon>
        <taxon>Enterobacteriaceae</taxon>
        <taxon>Klebsiella/Raoultella group</taxon>
        <taxon>Klebsiella</taxon>
        <taxon>Klebsiella pneumoniae complex</taxon>
    </lineage>
</organism>
<dbReference type="AlphaFoldDB" id="A0A377U2M8"/>
<evidence type="ECO:0000313" key="3">
    <source>
        <dbReference type="Proteomes" id="UP000254938"/>
    </source>
</evidence>
<dbReference type="PANTHER" id="PTHR43876">
    <property type="entry name" value="UBIQUINONE BIOSYNTHESIS MONOOXYGENASE COQ6, MITOCHONDRIAL"/>
    <property type="match status" value="1"/>
</dbReference>
<dbReference type="GO" id="GO:0019168">
    <property type="term" value="F:2-polyprenylphenol 6-hydroxylase activity"/>
    <property type="evidence" value="ECO:0007669"/>
    <property type="project" value="TreeGrafter"/>
</dbReference>
<gene>
    <name evidence="2" type="primary">ubiF_3</name>
    <name evidence="2" type="ORF">NCTC9140_06961</name>
</gene>
<dbReference type="InterPro" id="IPR002938">
    <property type="entry name" value="FAD-bd"/>
</dbReference>
<dbReference type="EMBL" id="UGKQ01000007">
    <property type="protein sequence ID" value="STS85138.1"/>
    <property type="molecule type" value="Genomic_DNA"/>
</dbReference>
<dbReference type="PROSITE" id="PS01304">
    <property type="entry name" value="UBIH"/>
    <property type="match status" value="1"/>
</dbReference>
<dbReference type="InterPro" id="IPR051205">
    <property type="entry name" value="UbiH/COQ6_monooxygenase"/>
</dbReference>